<dbReference type="AlphaFoldDB" id="A0A8H3ESR8"/>
<comment type="caution">
    <text evidence="2">The sequence shown here is derived from an EMBL/GenBank/DDBJ whole genome shotgun (WGS) entry which is preliminary data.</text>
</comment>
<sequence>MPSTNRQSSSPSFSLLLSLPFELRLEVYNYALYTDHTLHAPEPIHPRSPHILSPLLLASRALYHETHPVFYTLNTFSFRPLSNTVPFPIPLPDLSHIAHLEFIFEMNDPGLRHRSPDPAFDLIADTLQGITAAISDHPLSSTPPPPPPHRAPPPPPTRSRKLKSLALRLPAIEGSRFDTRSVMHALAALVTRTQSPPSSPPSRGGGQRTPRLELQLLCYPLLYVAGYGVVMPCGSDARTAERVLRDVGGGRRWWRREAMWVGWKMEFRAVMGGE</sequence>
<dbReference type="Proteomes" id="UP000664521">
    <property type="component" value="Unassembled WGS sequence"/>
</dbReference>
<reference evidence="2" key="1">
    <citation type="submission" date="2021-03" db="EMBL/GenBank/DDBJ databases">
        <authorList>
            <person name="Tagirdzhanova G."/>
        </authorList>
    </citation>
    <scope>NUCLEOTIDE SEQUENCE</scope>
</reference>
<accession>A0A8H3ESR8</accession>
<feature type="region of interest" description="Disordered" evidence="1">
    <location>
        <begin position="190"/>
        <end position="209"/>
    </location>
</feature>
<keyword evidence="3" id="KW-1185">Reference proteome</keyword>
<dbReference type="PANTHER" id="PTHR42085">
    <property type="entry name" value="F-BOX DOMAIN-CONTAINING PROTEIN"/>
    <property type="match status" value="1"/>
</dbReference>
<evidence type="ECO:0000313" key="3">
    <source>
        <dbReference type="Proteomes" id="UP000664521"/>
    </source>
</evidence>
<dbReference type="PANTHER" id="PTHR42085:SF1">
    <property type="entry name" value="F-BOX DOMAIN-CONTAINING PROTEIN"/>
    <property type="match status" value="1"/>
</dbReference>
<evidence type="ECO:0000256" key="1">
    <source>
        <dbReference type="SAM" id="MobiDB-lite"/>
    </source>
</evidence>
<name>A0A8H3ESR8_9LECA</name>
<feature type="compositionally biased region" description="Pro residues" evidence="1">
    <location>
        <begin position="141"/>
        <end position="157"/>
    </location>
</feature>
<organism evidence="2 3">
    <name type="scientific">Heterodermia speciosa</name>
    <dbReference type="NCBI Taxonomy" id="116794"/>
    <lineage>
        <taxon>Eukaryota</taxon>
        <taxon>Fungi</taxon>
        <taxon>Dikarya</taxon>
        <taxon>Ascomycota</taxon>
        <taxon>Pezizomycotina</taxon>
        <taxon>Lecanoromycetes</taxon>
        <taxon>OSLEUM clade</taxon>
        <taxon>Lecanoromycetidae</taxon>
        <taxon>Caliciales</taxon>
        <taxon>Physciaceae</taxon>
        <taxon>Heterodermia</taxon>
    </lineage>
</organism>
<dbReference type="InterPro" id="IPR038883">
    <property type="entry name" value="AN11006-like"/>
</dbReference>
<feature type="region of interest" description="Disordered" evidence="1">
    <location>
        <begin position="135"/>
        <end position="160"/>
    </location>
</feature>
<protein>
    <submittedName>
        <fullName evidence="2">Uncharacterized protein</fullName>
    </submittedName>
</protein>
<evidence type="ECO:0000313" key="2">
    <source>
        <dbReference type="EMBL" id="CAF9911562.1"/>
    </source>
</evidence>
<proteinExistence type="predicted"/>
<gene>
    <name evidence="2" type="ORF">HETSPECPRED_000380</name>
</gene>
<dbReference type="EMBL" id="CAJPDS010000010">
    <property type="protein sequence ID" value="CAF9911562.1"/>
    <property type="molecule type" value="Genomic_DNA"/>
</dbReference>